<dbReference type="AlphaFoldDB" id="A0A224YVX5"/>
<dbReference type="GO" id="GO:0004519">
    <property type="term" value="F:endonuclease activity"/>
    <property type="evidence" value="ECO:0007669"/>
    <property type="project" value="UniProtKB-KW"/>
</dbReference>
<sequence length="124" mass="14891">MIQRKAIRFVYNRYSYFTSPSELLKKADLDTLQARRQHDRLKYMFLLYHDKLRINKDAYIETVHRRSTRSEHPKKLKEYSCKTKAFKNSFFPRTVTNWNALSADLINCATVQSFMANLKHQRPT</sequence>
<accession>A0A224YVX5</accession>
<keyword evidence="1" id="KW-0255">Endonuclease</keyword>
<organism evidence="1">
    <name type="scientific">Rhipicephalus zambeziensis</name>
    <dbReference type="NCBI Taxonomy" id="60191"/>
    <lineage>
        <taxon>Eukaryota</taxon>
        <taxon>Metazoa</taxon>
        <taxon>Ecdysozoa</taxon>
        <taxon>Arthropoda</taxon>
        <taxon>Chelicerata</taxon>
        <taxon>Arachnida</taxon>
        <taxon>Acari</taxon>
        <taxon>Parasitiformes</taxon>
        <taxon>Ixodida</taxon>
        <taxon>Ixodoidea</taxon>
        <taxon>Ixodidae</taxon>
        <taxon>Rhipicephalinae</taxon>
        <taxon>Rhipicephalus</taxon>
        <taxon>Rhipicephalus</taxon>
    </lineage>
</organism>
<name>A0A224YVX5_9ACAR</name>
<evidence type="ECO:0000313" key="1">
    <source>
        <dbReference type="EMBL" id="MAA18741.1"/>
    </source>
</evidence>
<keyword evidence="1" id="KW-0695">RNA-directed DNA polymerase</keyword>
<dbReference type="GO" id="GO:0003964">
    <property type="term" value="F:RNA-directed DNA polymerase activity"/>
    <property type="evidence" value="ECO:0007669"/>
    <property type="project" value="UniProtKB-KW"/>
</dbReference>
<keyword evidence="1" id="KW-0548">Nucleotidyltransferase</keyword>
<keyword evidence="1" id="KW-0808">Transferase</keyword>
<protein>
    <submittedName>
        <fullName evidence="1">Endonuclease/reverse transcriptase</fullName>
    </submittedName>
</protein>
<proteinExistence type="predicted"/>
<reference evidence="1" key="1">
    <citation type="journal article" date="2017" name="Parasit. Vectors">
        <title>Sialotranscriptomics of Rhipicephalus zambeziensis reveals intricate expression profiles of secretory proteins and suggests tight temporal transcriptional regulation during blood-feeding.</title>
        <authorList>
            <person name="de Castro M.H."/>
            <person name="de Klerk D."/>
            <person name="Pienaar R."/>
            <person name="Rees D.J.G."/>
            <person name="Mans B.J."/>
        </authorList>
    </citation>
    <scope>NUCLEOTIDE SEQUENCE</scope>
    <source>
        <tissue evidence="1">Salivary glands</tissue>
    </source>
</reference>
<keyword evidence="1" id="KW-0540">Nuclease</keyword>
<dbReference type="EMBL" id="GFPF01007595">
    <property type="protein sequence ID" value="MAA18741.1"/>
    <property type="molecule type" value="Transcribed_RNA"/>
</dbReference>
<keyword evidence="1" id="KW-0378">Hydrolase</keyword>